<evidence type="ECO:0000259" key="3">
    <source>
        <dbReference type="Pfam" id="PF07833"/>
    </source>
</evidence>
<gene>
    <name evidence="4" type="ORF">B9O19_00250</name>
</gene>
<keyword evidence="5" id="KW-1185">Reference proteome</keyword>
<feature type="domain" description="Copper amine oxidase-like N-terminal" evidence="3">
    <location>
        <begin position="35"/>
        <end position="140"/>
    </location>
</feature>
<evidence type="ECO:0000313" key="5">
    <source>
        <dbReference type="Proteomes" id="UP000235589"/>
    </source>
</evidence>
<organism evidence="4 5">
    <name type="scientific">Monoglobus pectinilyticus</name>
    <dbReference type="NCBI Taxonomy" id="1981510"/>
    <lineage>
        <taxon>Bacteria</taxon>
        <taxon>Bacillati</taxon>
        <taxon>Bacillota</taxon>
        <taxon>Clostridia</taxon>
        <taxon>Monoglobales</taxon>
        <taxon>Monoglobaceae</taxon>
        <taxon>Monoglobus</taxon>
    </lineage>
</organism>
<accession>A0A2K9NZI3</accession>
<dbReference type="InterPro" id="IPR036582">
    <property type="entry name" value="Mao_N_sf"/>
</dbReference>
<dbReference type="RefSeq" id="WP_102364733.1">
    <property type="nucleotide sequence ID" value="NZ_CP020991.1"/>
</dbReference>
<evidence type="ECO:0000313" key="4">
    <source>
        <dbReference type="EMBL" id="AUO18434.1"/>
    </source>
</evidence>
<dbReference type="EMBL" id="CP020991">
    <property type="protein sequence ID" value="AUO18434.1"/>
    <property type="molecule type" value="Genomic_DNA"/>
</dbReference>
<feature type="compositionally biased region" description="Polar residues" evidence="1">
    <location>
        <begin position="609"/>
        <end position="629"/>
    </location>
</feature>
<protein>
    <submittedName>
        <fullName evidence="4">Copper amine oxidase N-terminal domain</fullName>
    </submittedName>
</protein>
<dbReference type="InterPro" id="IPR012854">
    <property type="entry name" value="Cu_amine_oxidase-like_N"/>
</dbReference>
<dbReference type="KEGG" id="mpec:B9O19_00250"/>
<proteinExistence type="predicted"/>
<feature type="compositionally biased region" description="Polar residues" evidence="1">
    <location>
        <begin position="573"/>
        <end position="598"/>
    </location>
</feature>
<evidence type="ECO:0000256" key="2">
    <source>
        <dbReference type="SAM" id="SignalP"/>
    </source>
</evidence>
<feature type="signal peptide" evidence="2">
    <location>
        <begin position="1"/>
        <end position="26"/>
    </location>
</feature>
<evidence type="ECO:0000256" key="1">
    <source>
        <dbReference type="SAM" id="MobiDB-lite"/>
    </source>
</evidence>
<dbReference type="Proteomes" id="UP000235589">
    <property type="component" value="Chromosome"/>
</dbReference>
<dbReference type="GeneID" id="98061679"/>
<dbReference type="OrthoDB" id="9812829at2"/>
<dbReference type="Pfam" id="PF14262">
    <property type="entry name" value="Cthe_2159"/>
    <property type="match status" value="1"/>
</dbReference>
<reference evidence="4 5" key="1">
    <citation type="submission" date="2017-04" db="EMBL/GenBank/DDBJ databases">
        <title>Monoglobus pectinilyticus 14 draft genome.</title>
        <authorList>
            <person name="Kim C."/>
            <person name="Rosendale D.I."/>
            <person name="Kelly W.J."/>
            <person name="Tannock G.W."/>
            <person name="Patchett M.L."/>
            <person name="Jordens J.Z."/>
        </authorList>
    </citation>
    <scope>NUCLEOTIDE SEQUENCE [LARGE SCALE GENOMIC DNA]</scope>
    <source>
        <strain evidence="4 5">14</strain>
    </source>
</reference>
<dbReference type="SUPFAM" id="SSF55383">
    <property type="entry name" value="Copper amine oxidase, domain N"/>
    <property type="match status" value="1"/>
</dbReference>
<name>A0A2K9NZI3_9FIRM</name>
<dbReference type="Gene3D" id="3.30.457.10">
    <property type="entry name" value="Copper amine oxidase-like, N-terminal domain"/>
    <property type="match status" value="1"/>
</dbReference>
<dbReference type="AlphaFoldDB" id="A0A2K9NZI3"/>
<dbReference type="Pfam" id="PF07833">
    <property type="entry name" value="Cu_amine_oxidN1"/>
    <property type="match status" value="1"/>
</dbReference>
<dbReference type="InterPro" id="IPR025584">
    <property type="entry name" value="Cthe_2159"/>
</dbReference>
<sequence>MKKVLCSIFSVFILLFLMSFPITSLAEENINVYYEGELLVFDVEPQIINNFTMVPARTIFEAMGAKVKWDEEIQTVTVKKKKKSISMTIGGQITNQDGEVINTETVPVVLNDRTLVPVRLISEFLGAQVEWNENTNTIYITEKEEIEDDSWKENLGTINMTSMEVNGSGVKTDDKIVYITEGGDFEVSGKTEDGMIIVNTDEKVKLRLSGVDITNSDGPAIYFKNTDKGYITLTDGTDNTLTDSEQYNYEDASAPLFSDDNLEIKGNGSLIINANYKHGIAGDDDIRIENGNITINSKIGDGIHAKCGVKIIGGTLNITSDGDGIQSGEWNVIVDGGEINMTTTGEIIGSHKNITGFPNDFERNEPQDDGAKFDSNTLPENYRNNVNEKGGISQILNNIDTSVFDNMTVEEVTEKLKSMVENGELSISGNIEDTQQTQEEGVTTNEKSSKGLKAAEDIYINSGKINIHSIDHSIHSGDITEINGGELNIYSEEGKGMSAHGNLNVNAGDINIEYSTEGIESKAEMTINSGNIHIISTDDGLNAGGTGSDSMEHGVMDSSMILERLAERIVNGNIDNQQNNMPPDFSPGNTEQIMQQPDSLPPNGERPTDNGQNISSFNGQANFGGQRTDVDNNGHSITINGGYIYIDAMADAIDSNGFLEVNGGTIILDGPTSGGDSPLDTDGSMWINGGYIVAVGSNGMLEIPSDDSKQNVLVVSLSEAVQKETIINIKNSSGEDIITFKPSKEYQALIFSSPDLDSDDTYTISYGGTAESESIDGLYSQPSNYIGGTEIGSITTSETISKLGTFGGRFGGGRGGF</sequence>
<feature type="chain" id="PRO_5018241217" evidence="2">
    <location>
        <begin position="27"/>
        <end position="817"/>
    </location>
</feature>
<keyword evidence="2" id="KW-0732">Signal</keyword>
<feature type="region of interest" description="Disordered" evidence="1">
    <location>
        <begin position="573"/>
        <end position="629"/>
    </location>
</feature>